<gene>
    <name evidence="10" type="ORF">HRUBRA_00039</name>
</gene>
<dbReference type="OrthoDB" id="9811070at2"/>
<proteinExistence type="inferred from homology"/>
<organism evidence="10 11">
    <name type="scientific">Pseudohaliea rubra DSM 19751</name>
    <dbReference type="NCBI Taxonomy" id="1265313"/>
    <lineage>
        <taxon>Bacteria</taxon>
        <taxon>Pseudomonadati</taxon>
        <taxon>Pseudomonadota</taxon>
        <taxon>Gammaproteobacteria</taxon>
        <taxon>Cellvibrionales</taxon>
        <taxon>Halieaceae</taxon>
        <taxon>Pseudohaliea</taxon>
    </lineage>
</organism>
<evidence type="ECO:0000313" key="10">
    <source>
        <dbReference type="EMBL" id="KGE05359.1"/>
    </source>
</evidence>
<dbReference type="InterPro" id="IPR001623">
    <property type="entry name" value="DnaJ_domain"/>
</dbReference>
<dbReference type="PATRIC" id="fig|1265313.6.peg.39"/>
<evidence type="ECO:0000256" key="1">
    <source>
        <dbReference type="ARBA" id="ARBA00004167"/>
    </source>
</evidence>
<evidence type="ECO:0000256" key="3">
    <source>
        <dbReference type="ARBA" id="ARBA00022989"/>
    </source>
</evidence>
<dbReference type="AlphaFoldDB" id="A0A095X393"/>
<evidence type="ECO:0000259" key="9">
    <source>
        <dbReference type="PROSITE" id="PS50076"/>
    </source>
</evidence>
<dbReference type="HOGENOM" id="CLU_017633_13_1_6"/>
<evidence type="ECO:0000313" key="11">
    <source>
        <dbReference type="Proteomes" id="UP000029640"/>
    </source>
</evidence>
<keyword evidence="4 8" id="KW-0472">Membrane</keyword>
<dbReference type="EMBL" id="AUVB01000001">
    <property type="protein sequence ID" value="KGE05359.1"/>
    <property type="molecule type" value="Genomic_DNA"/>
</dbReference>
<reference evidence="10 11" key="1">
    <citation type="journal article" date="2014" name="Genome Announc.">
        <title>Genome Sequence of Gammaproteobacterial Pseudohaliea rubra Type Strain DSM 19751, Isolated from Coastal Seawater of the Mediterranean Sea.</title>
        <authorList>
            <person name="Spring S."/>
            <person name="Fiebig A."/>
            <person name="Riedel T."/>
            <person name="Goker M."/>
            <person name="Klenk H.P."/>
        </authorList>
    </citation>
    <scope>NUCLEOTIDE SEQUENCE [LARGE SCALE GENOMIC DNA]</scope>
    <source>
        <strain evidence="10 11">DSM 19751</strain>
    </source>
</reference>
<dbReference type="RefSeq" id="WP_035516063.1">
    <property type="nucleotide sequence ID" value="NZ_KN234760.1"/>
</dbReference>
<evidence type="ECO:0000256" key="4">
    <source>
        <dbReference type="ARBA" id="ARBA00023136"/>
    </source>
</evidence>
<name>A0A095X393_9GAMM</name>
<dbReference type="InterPro" id="IPR036869">
    <property type="entry name" value="J_dom_sf"/>
</dbReference>
<dbReference type="STRING" id="1265313.HRUBRA_00039"/>
<dbReference type="FunFam" id="1.10.287.110:FF:000001">
    <property type="entry name" value="Import inner membrane translocase subunit tim14"/>
    <property type="match status" value="1"/>
</dbReference>
<comment type="caution">
    <text evidence="10">The sequence shown here is derived from an EMBL/GenBank/DDBJ whole genome shotgun (WGS) entry which is preliminary data.</text>
</comment>
<dbReference type="SUPFAM" id="SSF46565">
    <property type="entry name" value="Chaperone J-domain"/>
    <property type="match status" value="1"/>
</dbReference>
<keyword evidence="2 8" id="KW-0812">Transmembrane</keyword>
<evidence type="ECO:0000256" key="8">
    <source>
        <dbReference type="SAM" id="Phobius"/>
    </source>
</evidence>
<comment type="similarity">
    <text evidence="6">Belongs to the TIM14 family.</text>
</comment>
<dbReference type="Proteomes" id="UP000029640">
    <property type="component" value="Unassembled WGS sequence"/>
</dbReference>
<accession>A0A095X393</accession>
<evidence type="ECO:0000256" key="2">
    <source>
        <dbReference type="ARBA" id="ARBA00022692"/>
    </source>
</evidence>
<protein>
    <submittedName>
        <fullName evidence="10">DnaJ domain protein</fullName>
    </submittedName>
</protein>
<keyword evidence="3 8" id="KW-1133">Transmembrane helix</keyword>
<feature type="transmembrane region" description="Helical" evidence="8">
    <location>
        <begin position="33"/>
        <end position="51"/>
    </location>
</feature>
<evidence type="ECO:0000256" key="6">
    <source>
        <dbReference type="ARBA" id="ARBA00038105"/>
    </source>
</evidence>
<dbReference type="PANTHER" id="PTHR12763:SF28">
    <property type="entry name" value="GEO10507P1-RELATED"/>
    <property type="match status" value="1"/>
</dbReference>
<dbReference type="CDD" id="cd06257">
    <property type="entry name" value="DnaJ"/>
    <property type="match status" value="1"/>
</dbReference>
<dbReference type="eggNOG" id="COG2214">
    <property type="taxonomic scope" value="Bacteria"/>
</dbReference>
<dbReference type="PROSITE" id="PS50076">
    <property type="entry name" value="DNAJ_2"/>
    <property type="match status" value="1"/>
</dbReference>
<evidence type="ECO:0000256" key="7">
    <source>
        <dbReference type="SAM" id="MobiDB-lite"/>
    </source>
</evidence>
<dbReference type="GO" id="GO:0016020">
    <property type="term" value="C:membrane"/>
    <property type="evidence" value="ECO:0007669"/>
    <property type="project" value="UniProtKB-SubCell"/>
</dbReference>
<sequence>MPRLILLLAVLATAYLLYRRVQALPPHKRRAELLRLAVIVAAVAAVLLTLAGKMHWIGAALTGLLVAARRALPLLLRLFPFLTQLRQQSATAQPAGGGGQSTVKTRTLAMHLEHDSGALSGEVLAGPWQDWRLDDMERAQLAELRRWCSAEDPEAVQLLDSYLEQRFPGEAPGDGDGDSEGAQADTQRDGTMTRSEALAVLGLGEDADREDIIAAHRRLMQKLHPDRGGNDYLAAKVNEAKDFLLR</sequence>
<feature type="domain" description="J" evidence="9">
    <location>
        <begin position="196"/>
        <end position="246"/>
    </location>
</feature>
<keyword evidence="11" id="KW-1185">Reference proteome</keyword>
<dbReference type="Gene3D" id="1.10.287.110">
    <property type="entry name" value="DnaJ domain"/>
    <property type="match status" value="1"/>
</dbReference>
<evidence type="ECO:0000256" key="5">
    <source>
        <dbReference type="ARBA" id="ARBA00023186"/>
    </source>
</evidence>
<dbReference type="PANTHER" id="PTHR12763">
    <property type="match status" value="1"/>
</dbReference>
<feature type="region of interest" description="Disordered" evidence="7">
    <location>
        <begin position="166"/>
        <end position="193"/>
    </location>
</feature>
<keyword evidence="5" id="KW-0143">Chaperone</keyword>
<dbReference type="SMART" id="SM00271">
    <property type="entry name" value="DnaJ"/>
    <property type="match status" value="1"/>
</dbReference>
<comment type="subcellular location">
    <subcellularLocation>
        <location evidence="1">Membrane</location>
        <topology evidence="1">Single-pass membrane protein</topology>
    </subcellularLocation>
</comment>